<comment type="subcellular location">
    <subcellularLocation>
        <location evidence="1">Membrane</location>
    </subcellularLocation>
</comment>
<evidence type="ECO:0000256" key="2">
    <source>
        <dbReference type="ARBA" id="ARBA00023224"/>
    </source>
</evidence>
<keyword evidence="7" id="KW-1133">Transmembrane helix</keyword>
<dbReference type="PANTHER" id="PTHR32089">
    <property type="entry name" value="METHYL-ACCEPTING CHEMOTAXIS PROTEIN MCPB"/>
    <property type="match status" value="1"/>
</dbReference>
<dbReference type="InterPro" id="IPR004089">
    <property type="entry name" value="MCPsignal_dom"/>
</dbReference>
<dbReference type="Gene3D" id="1.10.287.950">
    <property type="entry name" value="Methyl-accepting chemotaxis protein"/>
    <property type="match status" value="1"/>
</dbReference>
<evidence type="ECO:0000256" key="7">
    <source>
        <dbReference type="SAM" id="Phobius"/>
    </source>
</evidence>
<keyword evidence="7" id="KW-0472">Membrane</keyword>
<comment type="caution">
    <text evidence="9">The sequence shown here is derived from an EMBL/GenBank/DDBJ whole genome shotgun (WGS) entry which is preliminary data.</text>
</comment>
<feature type="domain" description="Methyl-accepting transducer" evidence="8">
    <location>
        <begin position="266"/>
        <end position="502"/>
    </location>
</feature>
<keyword evidence="7" id="KW-0812">Transmembrane</keyword>
<protein>
    <submittedName>
        <fullName evidence="9">Methyl-accepting chemotaxis protein</fullName>
    </submittedName>
</protein>
<dbReference type="PANTHER" id="PTHR32089:SF120">
    <property type="entry name" value="METHYL-ACCEPTING CHEMOTAXIS PROTEIN TLPQ"/>
    <property type="match status" value="1"/>
</dbReference>
<dbReference type="Pfam" id="PF00015">
    <property type="entry name" value="MCPsignal"/>
    <property type="match status" value="1"/>
</dbReference>
<accession>A0ABW8PXQ2</accession>
<evidence type="ECO:0000313" key="10">
    <source>
        <dbReference type="Proteomes" id="UP001621714"/>
    </source>
</evidence>
<dbReference type="PRINTS" id="PR00260">
    <property type="entry name" value="CHEMTRNSDUCR"/>
</dbReference>
<organism evidence="9 10">
    <name type="scientific">Marinospirillum alkalitolerans</name>
    <dbReference type="NCBI Taxonomy" id="3123374"/>
    <lineage>
        <taxon>Bacteria</taxon>
        <taxon>Pseudomonadati</taxon>
        <taxon>Pseudomonadota</taxon>
        <taxon>Gammaproteobacteria</taxon>
        <taxon>Oceanospirillales</taxon>
        <taxon>Oceanospirillaceae</taxon>
        <taxon>Marinospirillum</taxon>
    </lineage>
</organism>
<evidence type="ECO:0000256" key="4">
    <source>
        <dbReference type="PROSITE-ProRule" id="PRU00284"/>
    </source>
</evidence>
<reference evidence="9 10" key="1">
    <citation type="submission" date="2024-02" db="EMBL/GenBank/DDBJ databases">
        <title>Marinospirillum sp. MEB 164 isolated from Lonar lake sediment.</title>
        <authorList>
            <person name="Joshi A."/>
            <person name="Thite S."/>
        </authorList>
    </citation>
    <scope>NUCLEOTIDE SEQUENCE [LARGE SCALE GENOMIC DNA]</scope>
    <source>
        <strain evidence="9 10">MEB164</strain>
    </source>
</reference>
<sequence>MINIRLSLIQLISAATLLLLLATGTTFALMKSSLSLFEDYVQQDSEVERQMTRLFYESLGLRLAVLSKTNNPASPQPDISFQRAQEEIQATVTHLQTLDQAGLIAEPQAVRELIQLQNEWLNWADQLMHTARQADRDAIARVFPDESRRWQAFRHPLLDRLAWQSAQGEAVYQVVQQASWRAALFSASIFVLSLLLLAAIGYSVLRRIHQALGGDLRYAVEAANQIAQGNLTRPIRYDVNCRHSLLAYLNSMQTQLKSLIEAVQNHAHQVAHSAQVVFDQSNDCMQRGEEQTQSTHTSASAIEQMHLSSQEVAQRILNTAQAIHSTQEKAQASQARLEKTVDTAHSLQQHIEHTSRTLQQLQANSENITQIIHTIRSIAEQTNLLALNAAIEAARAGEQGRGFAVVADEVRLLASRSAASTSEIEQVIEEVLSQTSAADQRMTASRSATESTLEQAQATLEELNSLLETLFSIADLSQQIATTAEQQSLATESIHTQMAKMNQMADDNQMALQTNFTTAKQLSRTSETLLEETQRFQL</sequence>
<feature type="region of interest" description="Disordered" evidence="6">
    <location>
        <begin position="324"/>
        <end position="343"/>
    </location>
</feature>
<evidence type="ECO:0000256" key="3">
    <source>
        <dbReference type="ARBA" id="ARBA00029447"/>
    </source>
</evidence>
<dbReference type="Proteomes" id="UP001621714">
    <property type="component" value="Unassembled WGS sequence"/>
</dbReference>
<dbReference type="CDD" id="cd11386">
    <property type="entry name" value="MCP_signal"/>
    <property type="match status" value="1"/>
</dbReference>
<feature type="coiled-coil region" evidence="5">
    <location>
        <begin position="446"/>
        <end position="473"/>
    </location>
</feature>
<dbReference type="SMART" id="SM00283">
    <property type="entry name" value="MA"/>
    <property type="match status" value="1"/>
</dbReference>
<proteinExistence type="inferred from homology"/>
<dbReference type="PROSITE" id="PS50111">
    <property type="entry name" value="CHEMOTAXIS_TRANSDUC_2"/>
    <property type="match status" value="1"/>
</dbReference>
<keyword evidence="2 4" id="KW-0807">Transducer</keyword>
<dbReference type="InterPro" id="IPR004090">
    <property type="entry name" value="Chemotax_Me-accpt_rcpt"/>
</dbReference>
<keyword evidence="5" id="KW-0175">Coiled coil</keyword>
<evidence type="ECO:0000256" key="5">
    <source>
        <dbReference type="SAM" id="Coils"/>
    </source>
</evidence>
<evidence type="ECO:0000256" key="6">
    <source>
        <dbReference type="SAM" id="MobiDB-lite"/>
    </source>
</evidence>
<evidence type="ECO:0000313" key="9">
    <source>
        <dbReference type="EMBL" id="MFK7161071.1"/>
    </source>
</evidence>
<keyword evidence="10" id="KW-1185">Reference proteome</keyword>
<evidence type="ECO:0000256" key="1">
    <source>
        <dbReference type="ARBA" id="ARBA00004370"/>
    </source>
</evidence>
<name>A0ABW8PXQ2_9GAMM</name>
<dbReference type="EMBL" id="JBANFI010000004">
    <property type="protein sequence ID" value="MFK7161071.1"/>
    <property type="molecule type" value="Genomic_DNA"/>
</dbReference>
<gene>
    <name evidence="9" type="ORF">V6U78_08485</name>
</gene>
<evidence type="ECO:0000259" key="8">
    <source>
        <dbReference type="PROSITE" id="PS50111"/>
    </source>
</evidence>
<feature type="transmembrane region" description="Helical" evidence="7">
    <location>
        <begin position="182"/>
        <end position="205"/>
    </location>
</feature>
<comment type="similarity">
    <text evidence="3">Belongs to the methyl-accepting chemotaxis (MCP) protein family.</text>
</comment>
<dbReference type="RefSeq" id="WP_405339395.1">
    <property type="nucleotide sequence ID" value="NZ_JBANFI010000004.1"/>
</dbReference>
<dbReference type="SUPFAM" id="SSF58104">
    <property type="entry name" value="Methyl-accepting chemotaxis protein (MCP) signaling domain"/>
    <property type="match status" value="1"/>
</dbReference>
<feature type="compositionally biased region" description="Polar residues" evidence="6">
    <location>
        <begin position="324"/>
        <end position="334"/>
    </location>
</feature>